<proteinExistence type="predicted"/>
<comment type="caution">
    <text evidence="2">The sequence shown here is derived from an EMBL/GenBank/DDBJ whole genome shotgun (WGS) entry which is preliminary data.</text>
</comment>
<dbReference type="AlphaFoldDB" id="A0A329RI60"/>
<gene>
    <name evidence="2" type="ORF">PC110_g19471</name>
    <name evidence="1" type="ORF">PC117_g23925</name>
</gene>
<name>A0A329RI60_9STRA</name>
<dbReference type="EMBL" id="MJFZ01000935">
    <property type="protein sequence ID" value="RAW24100.1"/>
    <property type="molecule type" value="Genomic_DNA"/>
</dbReference>
<evidence type="ECO:0000313" key="3">
    <source>
        <dbReference type="Proteomes" id="UP000251314"/>
    </source>
</evidence>
<dbReference type="EMBL" id="RCMK01001514">
    <property type="protein sequence ID" value="KAG2892872.1"/>
    <property type="molecule type" value="Genomic_DNA"/>
</dbReference>
<dbReference type="Proteomes" id="UP000736787">
    <property type="component" value="Unassembled WGS sequence"/>
</dbReference>
<reference evidence="2 3" key="1">
    <citation type="submission" date="2018-01" db="EMBL/GenBank/DDBJ databases">
        <title>Draft genome of the strawberry crown rot pathogen Phytophthora cactorum.</title>
        <authorList>
            <person name="Armitage A.D."/>
            <person name="Lysoe E."/>
            <person name="Nellist C.F."/>
            <person name="Harrison R.J."/>
            <person name="Brurberg M.B."/>
        </authorList>
    </citation>
    <scope>NUCLEOTIDE SEQUENCE [LARGE SCALE GENOMIC DNA]</scope>
    <source>
        <strain evidence="2 3">10300</strain>
    </source>
</reference>
<dbReference type="Proteomes" id="UP000251314">
    <property type="component" value="Unassembled WGS sequence"/>
</dbReference>
<evidence type="ECO:0000313" key="2">
    <source>
        <dbReference type="EMBL" id="RAW24100.1"/>
    </source>
</evidence>
<protein>
    <recommendedName>
        <fullName evidence="4">BZIP domain-containing protein</fullName>
    </recommendedName>
</protein>
<organism evidence="2 3">
    <name type="scientific">Phytophthora cactorum</name>
    <dbReference type="NCBI Taxonomy" id="29920"/>
    <lineage>
        <taxon>Eukaryota</taxon>
        <taxon>Sar</taxon>
        <taxon>Stramenopiles</taxon>
        <taxon>Oomycota</taxon>
        <taxon>Peronosporomycetes</taxon>
        <taxon>Peronosporales</taxon>
        <taxon>Peronosporaceae</taxon>
        <taxon>Phytophthora</taxon>
    </lineage>
</organism>
<dbReference type="CDD" id="cd14686">
    <property type="entry name" value="bZIP"/>
    <property type="match status" value="1"/>
</dbReference>
<dbReference type="VEuPathDB" id="FungiDB:PC110_g19471"/>
<sequence>MEAAAIRRRTFMTTFDQPPATSTMVGPLFKQVKRVRLNNVHYDEDTTMYECDARASPTNRCPPTRDVLPLVSASRGSTSTSSSCLLEESLQTALYYTDNRTTPVYDYSSAPPDNIFAFPSACASMVIDKTDNTNAQKRLKTARRREQCRINQARYRLKQDRKSQLLRETVLKLQEEIPLLEMQRDRILFGAKQSIYNVVVEYFHLFRHGLRSLRQVNRRQFAQNTDAQQQLVFLRSSLSSNINIGDRYGVDALVEQWQRYSSYFRDLHFQLEHMEEVVKNLAVVAASLSVTVTDTSLQNVFPHLLSGYGGTGNGIEVAATSLGKTLLGRRLLLPCSLYFKWDEASSHVVRLEMTVDFLTPISRVLGSLTDAAFALSQALITRDCAIGKFDIS</sequence>
<reference evidence="1" key="2">
    <citation type="submission" date="2018-10" db="EMBL/GenBank/DDBJ databases">
        <title>Effector identification in a new, highly contiguous assembly of the strawberry crown rot pathogen Phytophthora cactorum.</title>
        <authorList>
            <person name="Armitage A.D."/>
            <person name="Nellist C.F."/>
            <person name="Bates H."/>
            <person name="Vickerstaff R.J."/>
            <person name="Harrison R.J."/>
        </authorList>
    </citation>
    <scope>NUCLEOTIDE SEQUENCE</scope>
    <source>
        <strain evidence="1">4040</strain>
    </source>
</reference>
<dbReference type="OrthoDB" id="119895at2759"/>
<accession>A0A329RI60</accession>
<evidence type="ECO:0000313" key="1">
    <source>
        <dbReference type="EMBL" id="KAG2892872.1"/>
    </source>
</evidence>
<keyword evidence="3" id="KW-1185">Reference proteome</keyword>
<evidence type="ECO:0008006" key="4">
    <source>
        <dbReference type="Google" id="ProtNLM"/>
    </source>
</evidence>